<dbReference type="SMART" id="SM00487">
    <property type="entry name" value="DEXDc"/>
    <property type="match status" value="1"/>
</dbReference>
<dbReference type="GO" id="GO:0003677">
    <property type="term" value="F:DNA binding"/>
    <property type="evidence" value="ECO:0007669"/>
    <property type="project" value="InterPro"/>
</dbReference>
<organism evidence="5 6">
    <name type="scientific">Hypnocyclicus thermotrophus</name>
    <dbReference type="NCBI Taxonomy" id="1627895"/>
    <lineage>
        <taxon>Bacteria</taxon>
        <taxon>Fusobacteriati</taxon>
        <taxon>Fusobacteriota</taxon>
        <taxon>Fusobacteriia</taxon>
        <taxon>Fusobacteriales</taxon>
        <taxon>Fusobacteriaceae</taxon>
        <taxon>Hypnocyclicus</taxon>
    </lineage>
</organism>
<dbReference type="Pfam" id="PF04851">
    <property type="entry name" value="ResIII"/>
    <property type="match status" value="1"/>
</dbReference>
<dbReference type="InterPro" id="IPR050742">
    <property type="entry name" value="Helicase_Restrict-Modif_Enz"/>
</dbReference>
<dbReference type="SUPFAM" id="SSF52540">
    <property type="entry name" value="P-loop containing nucleoside triphosphate hydrolases"/>
    <property type="match status" value="1"/>
</dbReference>
<dbReference type="GO" id="GO:0016787">
    <property type="term" value="F:hydrolase activity"/>
    <property type="evidence" value="ECO:0007669"/>
    <property type="project" value="InterPro"/>
</dbReference>
<dbReference type="EMBL" id="SOBG01000004">
    <property type="protein sequence ID" value="TDT70475.1"/>
    <property type="molecule type" value="Genomic_DNA"/>
</dbReference>
<dbReference type="InterPro" id="IPR001736">
    <property type="entry name" value="PLipase_D/transphosphatidylase"/>
</dbReference>
<evidence type="ECO:0000259" key="3">
    <source>
        <dbReference type="PROSITE" id="PS51192"/>
    </source>
</evidence>
<dbReference type="RefSeq" id="WP_134112911.1">
    <property type="nucleotide sequence ID" value="NZ_SOBG01000004.1"/>
</dbReference>
<feature type="domain" description="Helicase ATP-binding" evidence="3">
    <location>
        <begin position="298"/>
        <end position="448"/>
    </location>
</feature>
<dbReference type="InterPro" id="IPR021835">
    <property type="entry name" value="DUF3427"/>
</dbReference>
<dbReference type="AlphaFoldDB" id="A0AA46I610"/>
<dbReference type="InterPro" id="IPR027417">
    <property type="entry name" value="P-loop_NTPase"/>
</dbReference>
<dbReference type="Proteomes" id="UP000294678">
    <property type="component" value="Unassembled WGS sequence"/>
</dbReference>
<dbReference type="InterPro" id="IPR025202">
    <property type="entry name" value="PLD-like_dom"/>
</dbReference>
<dbReference type="Pfam" id="PF00271">
    <property type="entry name" value="Helicase_C"/>
    <property type="match status" value="1"/>
</dbReference>
<keyword evidence="1" id="KW-0175">Coiled coil</keyword>
<protein>
    <submittedName>
        <fullName evidence="5">Superfamily II DNA or RNA helicase</fullName>
    </submittedName>
</protein>
<dbReference type="CDD" id="cd18032">
    <property type="entry name" value="DEXHc_RE_I_III_res"/>
    <property type="match status" value="1"/>
</dbReference>
<sequence>MKNIYEELKIRDKDYKNIKNKKYYKIEEYKEKILEDIIGKIYLENENNSYEEVIKKYSKYLNEKIEFPLNKIMYTDNNTNIDVTNDFEIKNNSLIINKKTKNNNLLKELKNQLKTCNEFYFIVSFIKMSGLQLLISELKELEVLGIKGKIITSTYLNITEPKALKKLLEFKNIEVKLYDANLESFHTKAYIFNRKKNMNSVIIGSANISQIAFFTSNEWNVKLYDAPYLDIYNDAIEEFYRIWNSDKVYLLNNNIIKKYEEFYKNKYKINSFSIKEKIEENKIKPNIMQTNILKNLKETRKKGNKKAVVIAATGTGKTYLSAFDVKNFNPKKLLFLAHREELLDNGIDSFKKIIKNKNYGKLTMNYKEFENEYLFATVQTLSKEINLKKYKKEEFDYIIIDEFHHASSNSYKKIIKYFKPKFLLGLTATPERMDGKDVLEICDYNLVGEIRLKEALEKELLVPFHYFGITDNSINYEKIKNKNNMYDEIDLVKHLNINKRVDFIVEKLKLYSFDGDKLKALGFCVNKEHVKYMSIEFNKKGYKTEYLIADNSIKERKNIIKKLKNGEIEIIFCVDIFNEGIDIPEINTLLFLRPTESMTIFIQQLGRGLRKSKDKHFVTILDFIGNYRKNYILPYAIEKNLVGNDTNIIKDLKRNYLDYTENFYIELDKIARQNILEKIEKLKIKDEIIKTLYFEMKNIIKNTDELREIEFIDFLFYQQLKLEDIITKYKSYLKFKKIIGDISEVERKILNNKELFYLFNYFEKRVPIKYPQVVYIVKELLNKKELSIKKLENDISKQFKKNKIEYIERAIEELLEDDIIEPFHNFYRLKNVYIIDNNIRDYFIKFLEFLVVYYQKYFDNKDLILYKEYSRLELQYLFLSNVPRGSWRAGYAISNKEICLFITINKSQDIPVHLKYDNYFQNQDIIQWISQNKTSHDSKIGNIFVNHKKLGYNVHIFIRKYEKINGIIKKFVYLGKAEYYNSNGNKPMYIRWKLNNKIPNNKYLELIL</sequence>
<dbReference type="GO" id="GO:0006793">
    <property type="term" value="P:phosphorus metabolic process"/>
    <property type="evidence" value="ECO:0007669"/>
    <property type="project" value="UniProtKB-ARBA"/>
</dbReference>
<dbReference type="GO" id="GO:0004386">
    <property type="term" value="F:helicase activity"/>
    <property type="evidence" value="ECO:0007669"/>
    <property type="project" value="UniProtKB-KW"/>
</dbReference>
<reference evidence="5 6" key="1">
    <citation type="submission" date="2019-03" db="EMBL/GenBank/DDBJ databases">
        <title>Genomic Encyclopedia of Type Strains, Phase IV (KMG-IV): sequencing the most valuable type-strain genomes for metagenomic binning, comparative biology and taxonomic classification.</title>
        <authorList>
            <person name="Goeker M."/>
        </authorList>
    </citation>
    <scope>NUCLEOTIDE SEQUENCE [LARGE SCALE GENOMIC DNA]</scope>
    <source>
        <strain evidence="5 6">DSM 100055</strain>
    </source>
</reference>
<dbReference type="PROSITE" id="PS51192">
    <property type="entry name" value="HELICASE_ATP_BIND_1"/>
    <property type="match status" value="1"/>
</dbReference>
<feature type="domain" description="Helicase C-terminal" evidence="4">
    <location>
        <begin position="496"/>
        <end position="671"/>
    </location>
</feature>
<keyword evidence="5" id="KW-0347">Helicase</keyword>
<accession>A0AA46I610</accession>
<keyword evidence="5" id="KW-0378">Hydrolase</keyword>
<name>A0AA46I610_9FUSO</name>
<keyword evidence="5" id="KW-0067">ATP-binding</keyword>
<dbReference type="Gene3D" id="3.40.50.300">
    <property type="entry name" value="P-loop containing nucleotide triphosphate hydrolases"/>
    <property type="match status" value="2"/>
</dbReference>
<evidence type="ECO:0000259" key="2">
    <source>
        <dbReference type="PROSITE" id="PS50035"/>
    </source>
</evidence>
<dbReference type="GO" id="GO:0005829">
    <property type="term" value="C:cytosol"/>
    <property type="evidence" value="ECO:0007669"/>
    <property type="project" value="TreeGrafter"/>
</dbReference>
<dbReference type="SMART" id="SM00490">
    <property type="entry name" value="HELICc"/>
    <property type="match status" value="1"/>
</dbReference>
<dbReference type="SUPFAM" id="SSF56024">
    <property type="entry name" value="Phospholipase D/nuclease"/>
    <property type="match status" value="1"/>
</dbReference>
<feature type="domain" description="PLD phosphodiesterase" evidence="2">
    <location>
        <begin position="181"/>
        <end position="212"/>
    </location>
</feature>
<dbReference type="CDD" id="cd18799">
    <property type="entry name" value="SF2_C_EcoAI-like"/>
    <property type="match status" value="1"/>
</dbReference>
<dbReference type="Pfam" id="PF13091">
    <property type="entry name" value="PLDc_2"/>
    <property type="match status" value="1"/>
</dbReference>
<evidence type="ECO:0000256" key="1">
    <source>
        <dbReference type="SAM" id="Coils"/>
    </source>
</evidence>
<evidence type="ECO:0000313" key="6">
    <source>
        <dbReference type="Proteomes" id="UP000294678"/>
    </source>
</evidence>
<gene>
    <name evidence="5" type="ORF">EV215_1020</name>
</gene>
<dbReference type="PROSITE" id="PS50035">
    <property type="entry name" value="PLD"/>
    <property type="match status" value="1"/>
</dbReference>
<feature type="coiled-coil region" evidence="1">
    <location>
        <begin position="781"/>
        <end position="817"/>
    </location>
</feature>
<dbReference type="Gene3D" id="3.30.870.10">
    <property type="entry name" value="Endonuclease Chain A"/>
    <property type="match status" value="1"/>
</dbReference>
<dbReference type="InterPro" id="IPR001650">
    <property type="entry name" value="Helicase_C-like"/>
</dbReference>
<dbReference type="InterPro" id="IPR006935">
    <property type="entry name" value="Helicase/UvrB_N"/>
</dbReference>
<dbReference type="PROSITE" id="PS51194">
    <property type="entry name" value="HELICASE_CTER"/>
    <property type="match status" value="1"/>
</dbReference>
<evidence type="ECO:0000313" key="5">
    <source>
        <dbReference type="EMBL" id="TDT70475.1"/>
    </source>
</evidence>
<dbReference type="PANTHER" id="PTHR47396">
    <property type="entry name" value="TYPE I RESTRICTION ENZYME ECOKI R PROTEIN"/>
    <property type="match status" value="1"/>
</dbReference>
<comment type="caution">
    <text evidence="5">The sequence shown here is derived from an EMBL/GenBank/DDBJ whole genome shotgun (WGS) entry which is preliminary data.</text>
</comment>
<dbReference type="InterPro" id="IPR014001">
    <property type="entry name" value="Helicase_ATP-bd"/>
</dbReference>
<evidence type="ECO:0000259" key="4">
    <source>
        <dbReference type="PROSITE" id="PS51194"/>
    </source>
</evidence>
<dbReference type="PANTHER" id="PTHR47396:SF1">
    <property type="entry name" value="ATP-DEPENDENT HELICASE IRC3-RELATED"/>
    <property type="match status" value="1"/>
</dbReference>
<dbReference type="Pfam" id="PF11907">
    <property type="entry name" value="DUF3427"/>
    <property type="match status" value="1"/>
</dbReference>
<proteinExistence type="predicted"/>
<keyword evidence="5" id="KW-0547">Nucleotide-binding</keyword>
<dbReference type="GO" id="GO:0005524">
    <property type="term" value="F:ATP binding"/>
    <property type="evidence" value="ECO:0007669"/>
    <property type="project" value="InterPro"/>
</dbReference>
<keyword evidence="6" id="KW-1185">Reference proteome</keyword>